<sequence length="90" mass="9761">CTAAVSAYDIATVSPGDICTPPGQRIIFNAPRDDKHTHHIETTNASGRRIEWAIKTTNVSNSACSVLRPEETTLTAVPCDSFDFDREGDP</sequence>
<evidence type="ECO:0000313" key="8">
    <source>
        <dbReference type="EMBL" id="KHJ79198.1"/>
    </source>
</evidence>
<dbReference type="PANTHER" id="PTHR22920:SF7">
    <property type="entry name" value="MSP DOMAIN-CONTAINING PROTEIN-RELATED"/>
    <property type="match status" value="1"/>
</dbReference>
<dbReference type="InterPro" id="IPR013783">
    <property type="entry name" value="Ig-like_fold"/>
</dbReference>
<dbReference type="PROSITE" id="PS50202">
    <property type="entry name" value="MSP"/>
    <property type="match status" value="1"/>
</dbReference>
<evidence type="ECO:0000313" key="9">
    <source>
        <dbReference type="Proteomes" id="UP000053660"/>
    </source>
</evidence>
<accession>A0A0B1S1J2</accession>
<reference evidence="8 9" key="1">
    <citation type="submission" date="2014-03" db="EMBL/GenBank/DDBJ databases">
        <title>Draft genome of the hookworm Oesophagostomum dentatum.</title>
        <authorList>
            <person name="Mitreva M."/>
        </authorList>
    </citation>
    <scope>NUCLEOTIDE SEQUENCE [LARGE SCALE GENOMIC DNA]</scope>
    <source>
        <strain evidence="8 9">OD-Hann</strain>
    </source>
</reference>
<dbReference type="PANTHER" id="PTHR22920">
    <property type="entry name" value="MAJOR SPERM PROTEIN"/>
    <property type="match status" value="1"/>
</dbReference>
<evidence type="ECO:0000256" key="4">
    <source>
        <dbReference type="ARBA" id="ARBA00023273"/>
    </source>
</evidence>
<dbReference type="EMBL" id="KN606397">
    <property type="protein sequence ID" value="KHJ79198.1"/>
    <property type="molecule type" value="Genomic_DNA"/>
</dbReference>
<dbReference type="Proteomes" id="UP000053660">
    <property type="component" value="Unassembled WGS sequence"/>
</dbReference>
<evidence type="ECO:0000256" key="3">
    <source>
        <dbReference type="ARBA" id="ARBA00023212"/>
    </source>
</evidence>
<protein>
    <recommendedName>
        <fullName evidence="7">MSP domain-containing protein</fullName>
    </recommendedName>
</protein>
<dbReference type="OrthoDB" id="5918453at2759"/>
<feature type="non-terminal residue" evidence="8">
    <location>
        <position position="1"/>
    </location>
</feature>
<proteinExistence type="predicted"/>
<dbReference type="GO" id="GO:0031143">
    <property type="term" value="C:pseudopodium"/>
    <property type="evidence" value="ECO:0007669"/>
    <property type="project" value="UniProtKB-SubCell"/>
</dbReference>
<comment type="function">
    <text evidence="5">Central component in molecular interactions underlying sperm crawling. Forms an extensive filament system that extends from sperm villipoda, along the leading edge of the pseudopod.</text>
</comment>
<keyword evidence="2" id="KW-0963">Cytoplasm</keyword>
<name>A0A0B1S1J2_OESDE</name>
<gene>
    <name evidence="8" type="ORF">OESDEN_21162</name>
</gene>
<dbReference type="InterPro" id="IPR008962">
    <property type="entry name" value="PapD-like_sf"/>
</dbReference>
<evidence type="ECO:0000256" key="1">
    <source>
        <dbReference type="ARBA" id="ARBA00004245"/>
    </source>
</evidence>
<keyword evidence="3" id="KW-0206">Cytoskeleton</keyword>
<evidence type="ECO:0000256" key="6">
    <source>
        <dbReference type="ARBA" id="ARBA00037818"/>
    </source>
</evidence>
<keyword evidence="9" id="KW-1185">Reference proteome</keyword>
<evidence type="ECO:0000256" key="5">
    <source>
        <dbReference type="ARBA" id="ARBA00037744"/>
    </source>
</evidence>
<dbReference type="SUPFAM" id="SSF49354">
    <property type="entry name" value="PapD-like"/>
    <property type="match status" value="1"/>
</dbReference>
<dbReference type="InterPro" id="IPR051155">
    <property type="entry name" value="Nematode_MSP"/>
</dbReference>
<evidence type="ECO:0000259" key="7">
    <source>
        <dbReference type="PROSITE" id="PS50202"/>
    </source>
</evidence>
<evidence type="ECO:0000256" key="2">
    <source>
        <dbReference type="ARBA" id="ARBA00022490"/>
    </source>
</evidence>
<dbReference type="Gene3D" id="2.60.40.10">
    <property type="entry name" value="Immunoglobulins"/>
    <property type="match status" value="1"/>
</dbReference>
<dbReference type="AlphaFoldDB" id="A0A0B1S1J2"/>
<feature type="domain" description="MSP" evidence="7">
    <location>
        <begin position="17"/>
        <end position="90"/>
    </location>
</feature>
<dbReference type="InterPro" id="IPR000535">
    <property type="entry name" value="MSP_dom"/>
</dbReference>
<dbReference type="GO" id="GO:0005856">
    <property type="term" value="C:cytoskeleton"/>
    <property type="evidence" value="ECO:0007669"/>
    <property type="project" value="UniProtKB-SubCell"/>
</dbReference>
<organism evidence="8 9">
    <name type="scientific">Oesophagostomum dentatum</name>
    <name type="common">Nodular worm</name>
    <dbReference type="NCBI Taxonomy" id="61180"/>
    <lineage>
        <taxon>Eukaryota</taxon>
        <taxon>Metazoa</taxon>
        <taxon>Ecdysozoa</taxon>
        <taxon>Nematoda</taxon>
        <taxon>Chromadorea</taxon>
        <taxon>Rhabditida</taxon>
        <taxon>Rhabditina</taxon>
        <taxon>Rhabditomorpha</taxon>
        <taxon>Strongyloidea</taxon>
        <taxon>Strongylidae</taxon>
        <taxon>Oesophagostomum</taxon>
    </lineage>
</organism>
<comment type="subcellular location">
    <subcellularLocation>
        <location evidence="6">Cell projection</location>
        <location evidence="6">Pseudopodium</location>
    </subcellularLocation>
    <subcellularLocation>
        <location evidence="1">Cytoplasm</location>
        <location evidence="1">Cytoskeleton</location>
    </subcellularLocation>
</comment>
<keyword evidence="4" id="KW-0966">Cell projection</keyword>